<dbReference type="Proteomes" id="UP000183209">
    <property type="component" value="Unassembled WGS sequence"/>
</dbReference>
<protein>
    <submittedName>
        <fullName evidence="4">FecR family protein</fullName>
    </submittedName>
</protein>
<dbReference type="EMBL" id="FPAG01000008">
    <property type="protein sequence ID" value="SFT08016.1"/>
    <property type="molecule type" value="Genomic_DNA"/>
</dbReference>
<dbReference type="GO" id="GO:0016989">
    <property type="term" value="F:sigma factor antagonist activity"/>
    <property type="evidence" value="ECO:0007669"/>
    <property type="project" value="TreeGrafter"/>
</dbReference>
<dbReference type="Pfam" id="PF04773">
    <property type="entry name" value="FecR"/>
    <property type="match status" value="1"/>
</dbReference>
<sequence>MTLKRSHNINELLLKYINNTISLEEAEFLLDYIKHNDVTEEFPSVDEVLDIISAKVELRLEDKDRIYRRLEEKIGKAEFTYKEKRPLFRNNTFLRLAAIFLFLVGLTVFFKLFDGTSKEEIISSSEITFIDGQGKIRVLDTTSTGVLIQNQNAVIVHQNKSQLVFSNKGKAHKLVYNTLNVPNGKRMQIVLSDGTVVHLNSGTSIRFPEMFIDGKKREVFISGEAFFDVAKDPNNMFVVHGNEIDVEVYGTQFNISNYPEEEVQHVVLVEGSVSMHQQKVPDGKVLLSPGMKGSLHKESELIETKEVVTDIYTSWMQGELVFRNASFRAILNSLERKYAVSFVLNNQTLAKERFNASFGNKPIEDVLQGLKNTYDISYTIEENIITIK</sequence>
<evidence type="ECO:0000256" key="1">
    <source>
        <dbReference type="SAM" id="Phobius"/>
    </source>
</evidence>
<dbReference type="InterPro" id="IPR032508">
    <property type="entry name" value="FecR_C"/>
</dbReference>
<dbReference type="Pfam" id="PF16344">
    <property type="entry name" value="FecR_C"/>
    <property type="match status" value="1"/>
</dbReference>
<proteinExistence type="predicted"/>
<dbReference type="InterPro" id="IPR006860">
    <property type="entry name" value="FecR"/>
</dbReference>
<feature type="transmembrane region" description="Helical" evidence="1">
    <location>
        <begin position="92"/>
        <end position="113"/>
    </location>
</feature>
<dbReference type="PANTHER" id="PTHR30273:SF2">
    <property type="entry name" value="PROTEIN FECR"/>
    <property type="match status" value="1"/>
</dbReference>
<keyword evidence="1" id="KW-1133">Transmembrane helix</keyword>
<dbReference type="AlphaFoldDB" id="A0A1I6V312"/>
<feature type="domain" description="FecR protein" evidence="2">
    <location>
        <begin position="178"/>
        <end position="273"/>
    </location>
</feature>
<keyword evidence="1" id="KW-0812">Transmembrane</keyword>
<evidence type="ECO:0000259" key="3">
    <source>
        <dbReference type="Pfam" id="PF16344"/>
    </source>
</evidence>
<dbReference type="InterPro" id="IPR012373">
    <property type="entry name" value="Ferrdict_sens_TM"/>
</dbReference>
<dbReference type="PANTHER" id="PTHR30273">
    <property type="entry name" value="PERIPLASMIC SIGNAL SENSOR AND SIGMA FACTOR ACTIVATOR FECR-RELATED"/>
    <property type="match status" value="1"/>
</dbReference>
<organism evidence="4 5">
    <name type="scientific">Zhouia amylolytica</name>
    <dbReference type="NCBI Taxonomy" id="376730"/>
    <lineage>
        <taxon>Bacteria</taxon>
        <taxon>Pseudomonadati</taxon>
        <taxon>Bacteroidota</taxon>
        <taxon>Flavobacteriia</taxon>
        <taxon>Flavobacteriales</taxon>
        <taxon>Flavobacteriaceae</taxon>
        <taxon>Zhouia</taxon>
    </lineage>
</organism>
<feature type="domain" description="Protein FecR C-terminal" evidence="3">
    <location>
        <begin position="319"/>
        <end position="387"/>
    </location>
</feature>
<dbReference type="OrthoDB" id="651134at2"/>
<keyword evidence="1" id="KW-0472">Membrane</keyword>
<dbReference type="Gene3D" id="3.55.50.30">
    <property type="match status" value="1"/>
</dbReference>
<accession>A0A1I6V312</accession>
<evidence type="ECO:0000313" key="5">
    <source>
        <dbReference type="Proteomes" id="UP000183209"/>
    </source>
</evidence>
<gene>
    <name evidence="4" type="ORF">SAMN04487906_2827</name>
</gene>
<name>A0A1I6V312_9FLAO</name>
<reference evidence="4 5" key="1">
    <citation type="submission" date="2016-10" db="EMBL/GenBank/DDBJ databases">
        <authorList>
            <person name="de Groot N.N."/>
        </authorList>
    </citation>
    <scope>NUCLEOTIDE SEQUENCE [LARGE SCALE GENOMIC DNA]</scope>
    <source>
        <strain evidence="4 5">CGMCC 1.6114</strain>
    </source>
</reference>
<dbReference type="Gene3D" id="2.60.120.1440">
    <property type="match status" value="1"/>
</dbReference>
<evidence type="ECO:0000259" key="2">
    <source>
        <dbReference type="Pfam" id="PF04773"/>
    </source>
</evidence>
<dbReference type="RefSeq" id="WP_074979657.1">
    <property type="nucleotide sequence ID" value="NZ_FPAG01000008.1"/>
</dbReference>
<evidence type="ECO:0000313" key="4">
    <source>
        <dbReference type="EMBL" id="SFT08016.1"/>
    </source>
</evidence>